<dbReference type="GO" id="GO:0005886">
    <property type="term" value="C:plasma membrane"/>
    <property type="evidence" value="ECO:0007669"/>
    <property type="project" value="TreeGrafter"/>
</dbReference>
<dbReference type="Gene3D" id="3.30.70.1320">
    <property type="entry name" value="Multidrug efflux transporter AcrB pore domain like"/>
    <property type="match status" value="1"/>
</dbReference>
<gene>
    <name evidence="2" type="ORF">SAMN05421742_10678</name>
</gene>
<name>A0A1G8BNA0_9PROT</name>
<dbReference type="SUPFAM" id="SSF82866">
    <property type="entry name" value="Multidrug efflux transporter AcrB transmembrane domain"/>
    <property type="match status" value="2"/>
</dbReference>
<dbReference type="Gene3D" id="3.30.70.1430">
    <property type="entry name" value="Multidrug efflux transporter AcrB pore domain"/>
    <property type="match status" value="2"/>
</dbReference>
<feature type="transmembrane region" description="Helical" evidence="1">
    <location>
        <begin position="342"/>
        <end position="362"/>
    </location>
</feature>
<dbReference type="PANTHER" id="PTHR32063:SF0">
    <property type="entry name" value="SWARMING MOTILITY PROTEIN SWRC"/>
    <property type="match status" value="1"/>
</dbReference>
<feature type="transmembrane region" description="Helical" evidence="1">
    <location>
        <begin position="987"/>
        <end position="1007"/>
    </location>
</feature>
<keyword evidence="3" id="KW-1185">Reference proteome</keyword>
<dbReference type="OrthoDB" id="9807350at2"/>
<dbReference type="InterPro" id="IPR027463">
    <property type="entry name" value="AcrB_DN_DC_subdom"/>
</dbReference>
<dbReference type="PRINTS" id="PR00702">
    <property type="entry name" value="ACRIFLAVINRP"/>
</dbReference>
<dbReference type="InterPro" id="IPR001036">
    <property type="entry name" value="Acrflvin-R"/>
</dbReference>
<dbReference type="RefSeq" id="WP_092619367.1">
    <property type="nucleotide sequence ID" value="NZ_FNCV01000006.1"/>
</dbReference>
<feature type="transmembrane region" description="Helical" evidence="1">
    <location>
        <begin position="395"/>
        <end position="420"/>
    </location>
</feature>
<dbReference type="SUPFAM" id="SSF82693">
    <property type="entry name" value="Multidrug efflux transporter AcrB pore domain, PN1, PN2, PC1 and PC2 subdomains"/>
    <property type="match status" value="2"/>
</dbReference>
<dbReference type="Proteomes" id="UP000217076">
    <property type="component" value="Unassembled WGS sequence"/>
</dbReference>
<evidence type="ECO:0000313" key="2">
    <source>
        <dbReference type="EMBL" id="SDH34593.1"/>
    </source>
</evidence>
<dbReference type="Gene3D" id="3.30.70.1440">
    <property type="entry name" value="Multidrug efflux transporter AcrB pore domain"/>
    <property type="match status" value="1"/>
</dbReference>
<feature type="transmembrane region" description="Helical" evidence="1">
    <location>
        <begin position="881"/>
        <end position="900"/>
    </location>
</feature>
<evidence type="ECO:0000313" key="3">
    <source>
        <dbReference type="Proteomes" id="UP000217076"/>
    </source>
</evidence>
<feature type="transmembrane region" description="Helical" evidence="1">
    <location>
        <begin position="440"/>
        <end position="460"/>
    </location>
</feature>
<dbReference type="GO" id="GO:0042910">
    <property type="term" value="F:xenobiotic transmembrane transporter activity"/>
    <property type="evidence" value="ECO:0007669"/>
    <property type="project" value="TreeGrafter"/>
</dbReference>
<dbReference type="Gene3D" id="1.20.1640.10">
    <property type="entry name" value="Multidrug efflux transporter AcrB transmembrane domain"/>
    <property type="match status" value="2"/>
</dbReference>
<feature type="transmembrane region" description="Helical" evidence="1">
    <location>
        <begin position="539"/>
        <end position="560"/>
    </location>
</feature>
<keyword evidence="1" id="KW-0812">Transmembrane</keyword>
<keyword evidence="1" id="KW-0472">Membrane</keyword>
<evidence type="ECO:0000256" key="1">
    <source>
        <dbReference type="SAM" id="Phobius"/>
    </source>
</evidence>
<dbReference type="PANTHER" id="PTHR32063">
    <property type="match status" value="1"/>
</dbReference>
<feature type="transmembrane region" description="Helical" evidence="1">
    <location>
        <begin position="472"/>
        <end position="495"/>
    </location>
</feature>
<sequence length="1061" mass="113208">MDLIRTAIVRPIAVLAAVLMVVMFGLLAASRIPIQLTPDVRQPVINVDTSWPGAAPVDIEREIINRQEEALKGLEGVRQMSARARPGRASIELEFAPGQNMDRALLLTANRLDRVGDYPEEADEPALSTSGTEDRSIAWFVTRRLPGNDTPIDHFGDFMEDVVRDRLERVEGISRLNIYGGSERELKVVIDPERMAAHGLTVPELVSGLREANVSLSAGDVDEGKRRYVVRVEGEFETPAQVQDVVIRALPDPEGGGIARLRVGDVARVAFAYTEPTATRRFRGEPAIPFGVVGETDSNVIETMDNLRAAVAELNDGPAKAVGLYLRQVYDETTYINSAIDLVVQNIYVGGLLAAAILTLFLRAAGATLVVTLAIPVSVIGAFVGMAAMGRSLNVISLAGIAFSVGMVVDAAIVVLENIFRLRERGLSRAAAALTGTRQVWGAILVSALTTVMVFIPILILEIEIGQLFRDIAVAISVSVTLSLLVAITVVPALARRLLGKRRPEGAPPPFRLPLIDPAARGFLKGIESLAALVTRRKWVAVGVIGALVAVTSATTWLLLPKLEYLPEGNRNMVFGRVIVPPGYNLETTAALAGNIEQALKPLWHDPEGPPPDPEGPPAIDNFFFVASDSFTFVGATALDPRRAAELIPVVARPVFEEPGALPFVTQPSLFGRSVGGGRSVDLNISGPDLDVVLDVAQQAAGLVGAALPREEGTQLRPRPGLELGAPEVRVLPDPLALADASVSARNLAQTVDAFNDGLRVAEITVGGERIDLTLAGPLDHVASTQGIAHLPVVTGLGTIVPVGSLARVVTTAGPTEIRHLERVRTVTLQIRPADALPLEAAMEILEQQVMAPLTEGGLPDGVRLTLSGTADKLTEAWQAMVWQLLLAVAIVYLVMAVLFESFVYPLIILLTVPMASAGAVLGLALLNVWVRQPLDMLTLLGFVILIGIVVNNAILLVHQTLYHLRVDAMPPAEAIPAATRDRVRPIFMSTLTSLFGMAPLVLFPGAGSELYRGLGTVVLGGLALSAVLTLIIMPPLLSLTVGAIEGRRAGRKRRRRGAKA</sequence>
<feature type="transmembrane region" description="Helical" evidence="1">
    <location>
        <begin position="369"/>
        <end position="389"/>
    </location>
</feature>
<dbReference type="AlphaFoldDB" id="A0A1G8BNA0"/>
<dbReference type="EMBL" id="FNCV01000006">
    <property type="protein sequence ID" value="SDH34593.1"/>
    <property type="molecule type" value="Genomic_DNA"/>
</dbReference>
<dbReference type="Pfam" id="PF00873">
    <property type="entry name" value="ACR_tran"/>
    <property type="match status" value="1"/>
</dbReference>
<feature type="transmembrane region" description="Helical" evidence="1">
    <location>
        <begin position="907"/>
        <end position="931"/>
    </location>
</feature>
<feature type="transmembrane region" description="Helical" evidence="1">
    <location>
        <begin position="937"/>
        <end position="958"/>
    </location>
</feature>
<proteinExistence type="predicted"/>
<feature type="transmembrane region" description="Helical" evidence="1">
    <location>
        <begin position="1019"/>
        <end position="1045"/>
    </location>
</feature>
<dbReference type="STRING" id="83401.SAMN05421742_10678"/>
<dbReference type="SUPFAM" id="SSF82714">
    <property type="entry name" value="Multidrug efflux transporter AcrB TolC docking domain, DN and DC subdomains"/>
    <property type="match status" value="2"/>
</dbReference>
<feature type="transmembrane region" description="Helical" evidence="1">
    <location>
        <begin position="12"/>
        <end position="32"/>
    </location>
</feature>
<keyword evidence="1" id="KW-1133">Transmembrane helix</keyword>
<organism evidence="2 3">
    <name type="scientific">Roseospirillum parvum</name>
    <dbReference type="NCBI Taxonomy" id="83401"/>
    <lineage>
        <taxon>Bacteria</taxon>
        <taxon>Pseudomonadati</taxon>
        <taxon>Pseudomonadota</taxon>
        <taxon>Alphaproteobacteria</taxon>
        <taxon>Rhodospirillales</taxon>
        <taxon>Rhodospirillaceae</taxon>
        <taxon>Roseospirillum</taxon>
    </lineage>
</organism>
<accession>A0A1G8BNA0</accession>
<protein>
    <submittedName>
        <fullName evidence="2">Hydrophobic/amphiphilic exporter-1, HAE1 family</fullName>
    </submittedName>
</protein>
<reference evidence="3" key="1">
    <citation type="submission" date="2016-10" db="EMBL/GenBank/DDBJ databases">
        <authorList>
            <person name="Varghese N."/>
            <person name="Submissions S."/>
        </authorList>
    </citation>
    <scope>NUCLEOTIDE SEQUENCE [LARGE SCALE GENOMIC DNA]</scope>
    <source>
        <strain evidence="3">930I</strain>
    </source>
</reference>
<dbReference type="Gene3D" id="3.30.2090.10">
    <property type="entry name" value="Multidrug efflux transporter AcrB TolC docking domain, DN and DC subdomains"/>
    <property type="match status" value="2"/>
</dbReference>